<evidence type="ECO:0000313" key="6">
    <source>
        <dbReference type="Proteomes" id="UP000565579"/>
    </source>
</evidence>
<dbReference type="InterPro" id="IPR036388">
    <property type="entry name" value="WH-like_DNA-bd_sf"/>
</dbReference>
<dbReference type="GO" id="GO:0003700">
    <property type="term" value="F:DNA-binding transcription factor activity"/>
    <property type="evidence" value="ECO:0007669"/>
    <property type="project" value="InterPro"/>
</dbReference>
<dbReference type="InterPro" id="IPR036390">
    <property type="entry name" value="WH_DNA-bd_sf"/>
</dbReference>
<dbReference type="SUPFAM" id="SSF46785">
    <property type="entry name" value="Winged helix' DNA-binding domain"/>
    <property type="match status" value="1"/>
</dbReference>
<dbReference type="PANTHER" id="PTHR38465:SF2">
    <property type="entry name" value="HTH-TYPE TRANSCRIPTIONAL REGULATOR MMPR5"/>
    <property type="match status" value="1"/>
</dbReference>
<sequence length="168" mass="18937">MQRKIDHGRDEEAVRRFVERLALDLVATGIPRMPARIYAALLVAEEGRGTAAELAEFLQVSPAAVSGAVRYLTQVALVTRERDPGARRDHYRVTEDQWSQAILQQDVLFTQWERTLREGMEAVGQASPAAARLAETWEFLQLMREEIPVLVDKWQARLAALRASQGRG</sequence>
<dbReference type="EMBL" id="JACHMI010000001">
    <property type="protein sequence ID" value="MBB6549324.1"/>
    <property type="molecule type" value="Genomic_DNA"/>
</dbReference>
<dbReference type="AlphaFoldDB" id="A0A7X0NTG4"/>
<protein>
    <submittedName>
        <fullName evidence="5">DNA-binding transcriptional regulator GbsR (MarR family)</fullName>
    </submittedName>
</protein>
<evidence type="ECO:0000259" key="4">
    <source>
        <dbReference type="Pfam" id="PF12802"/>
    </source>
</evidence>
<dbReference type="RefSeq" id="WP_221524852.1">
    <property type="nucleotide sequence ID" value="NZ_BAAAXY010000230.1"/>
</dbReference>
<dbReference type="CDD" id="cd00090">
    <property type="entry name" value="HTH_ARSR"/>
    <property type="match status" value="1"/>
</dbReference>
<keyword evidence="2 5" id="KW-0238">DNA-binding</keyword>
<accession>A0A7X0NTG4</accession>
<proteinExistence type="predicted"/>
<keyword evidence="6" id="KW-1185">Reference proteome</keyword>
<dbReference type="InterPro" id="IPR052362">
    <property type="entry name" value="HTH-GbsR_regulator"/>
</dbReference>
<evidence type="ECO:0000256" key="3">
    <source>
        <dbReference type="ARBA" id="ARBA00023163"/>
    </source>
</evidence>
<dbReference type="Pfam" id="PF12802">
    <property type="entry name" value="MarR_2"/>
    <property type="match status" value="1"/>
</dbReference>
<dbReference type="Proteomes" id="UP000565579">
    <property type="component" value="Unassembled WGS sequence"/>
</dbReference>
<dbReference type="InterPro" id="IPR011991">
    <property type="entry name" value="ArsR-like_HTH"/>
</dbReference>
<name>A0A7X0NTG4_9ACTN</name>
<reference evidence="5 6" key="1">
    <citation type="submission" date="2020-08" db="EMBL/GenBank/DDBJ databases">
        <title>Sequencing the genomes of 1000 actinobacteria strains.</title>
        <authorList>
            <person name="Klenk H.-P."/>
        </authorList>
    </citation>
    <scope>NUCLEOTIDE SEQUENCE [LARGE SCALE GENOMIC DNA]</scope>
    <source>
        <strain evidence="5 6">DSM 43768</strain>
    </source>
</reference>
<gene>
    <name evidence="5" type="ORF">HD593_004119</name>
</gene>
<evidence type="ECO:0000256" key="2">
    <source>
        <dbReference type="ARBA" id="ARBA00023125"/>
    </source>
</evidence>
<dbReference type="Gene3D" id="1.10.10.10">
    <property type="entry name" value="Winged helix-like DNA-binding domain superfamily/Winged helix DNA-binding domain"/>
    <property type="match status" value="1"/>
</dbReference>
<organism evidence="5 6">
    <name type="scientific">Nonomuraea rubra</name>
    <dbReference type="NCBI Taxonomy" id="46180"/>
    <lineage>
        <taxon>Bacteria</taxon>
        <taxon>Bacillati</taxon>
        <taxon>Actinomycetota</taxon>
        <taxon>Actinomycetes</taxon>
        <taxon>Streptosporangiales</taxon>
        <taxon>Streptosporangiaceae</taxon>
        <taxon>Nonomuraea</taxon>
    </lineage>
</organism>
<dbReference type="GO" id="GO:0003677">
    <property type="term" value="F:DNA binding"/>
    <property type="evidence" value="ECO:0007669"/>
    <property type="project" value="UniProtKB-KW"/>
</dbReference>
<evidence type="ECO:0000256" key="1">
    <source>
        <dbReference type="ARBA" id="ARBA00023015"/>
    </source>
</evidence>
<feature type="domain" description="HTH marR-type" evidence="4">
    <location>
        <begin position="29"/>
        <end position="88"/>
    </location>
</feature>
<dbReference type="InterPro" id="IPR000835">
    <property type="entry name" value="HTH_MarR-typ"/>
</dbReference>
<keyword evidence="3" id="KW-0804">Transcription</keyword>
<dbReference type="PANTHER" id="PTHR38465">
    <property type="entry name" value="HTH-TYPE TRANSCRIPTIONAL REGULATOR MJ1563-RELATED"/>
    <property type="match status" value="1"/>
</dbReference>
<keyword evidence="1" id="KW-0805">Transcription regulation</keyword>
<evidence type="ECO:0000313" key="5">
    <source>
        <dbReference type="EMBL" id="MBB6549324.1"/>
    </source>
</evidence>
<comment type="caution">
    <text evidence="5">The sequence shown here is derived from an EMBL/GenBank/DDBJ whole genome shotgun (WGS) entry which is preliminary data.</text>
</comment>